<comment type="caution">
    <text evidence="1">The sequence shown here is derived from an EMBL/GenBank/DDBJ whole genome shotgun (WGS) entry which is preliminary data.</text>
</comment>
<dbReference type="EMBL" id="SMFQ01000004">
    <property type="protein sequence ID" value="TCJ84795.1"/>
    <property type="molecule type" value="Genomic_DNA"/>
</dbReference>
<sequence>MTPNSAQAQTVKETLDSLIHAASSAHLEILETLYHNDMKIYMLAGSDQLHIMNKPDFIAHLKESMKDGNTPSTWANYHLVEADETYGHVIISRKVNLTGEEKIITLSIDFIFEDGRWQITREVIYT</sequence>
<evidence type="ECO:0000313" key="2">
    <source>
        <dbReference type="Proteomes" id="UP000294887"/>
    </source>
</evidence>
<dbReference type="Proteomes" id="UP000294887">
    <property type="component" value="Unassembled WGS sequence"/>
</dbReference>
<dbReference type="InterPro" id="IPR032710">
    <property type="entry name" value="NTF2-like_dom_sf"/>
</dbReference>
<accession>A0A4V2P883</accession>
<proteinExistence type="predicted"/>
<dbReference type="AlphaFoldDB" id="A0A4V2P883"/>
<reference evidence="1 2" key="1">
    <citation type="submission" date="2019-03" db="EMBL/GenBank/DDBJ databases">
        <title>Genomic Encyclopedia of Type Strains, Phase IV (KMG-IV): sequencing the most valuable type-strain genomes for metagenomic binning, comparative biology and taxonomic classification.</title>
        <authorList>
            <person name="Goeker M."/>
        </authorList>
    </citation>
    <scope>NUCLEOTIDE SEQUENCE [LARGE SCALE GENOMIC DNA]</scope>
    <source>
        <strain evidence="1 2">DSM 24830</strain>
    </source>
</reference>
<gene>
    <name evidence="1" type="ORF">EV695_2756</name>
</gene>
<dbReference type="OrthoDB" id="7869025at2"/>
<dbReference type="SUPFAM" id="SSF54427">
    <property type="entry name" value="NTF2-like"/>
    <property type="match status" value="1"/>
</dbReference>
<evidence type="ECO:0000313" key="1">
    <source>
        <dbReference type="EMBL" id="TCJ84795.1"/>
    </source>
</evidence>
<protein>
    <recommendedName>
        <fullName evidence="3">Nuclear transport factor 2 family protein</fullName>
    </recommendedName>
</protein>
<keyword evidence="2" id="KW-1185">Reference proteome</keyword>
<dbReference type="Gene3D" id="3.10.450.50">
    <property type="match status" value="1"/>
</dbReference>
<evidence type="ECO:0008006" key="3">
    <source>
        <dbReference type="Google" id="ProtNLM"/>
    </source>
</evidence>
<dbReference type="RefSeq" id="WP_131906530.1">
    <property type="nucleotide sequence ID" value="NZ_BAAAFU010000006.1"/>
</dbReference>
<name>A0A4V2P883_9GAMM</name>
<organism evidence="1 2">
    <name type="scientific">Cocleimonas flava</name>
    <dbReference type="NCBI Taxonomy" id="634765"/>
    <lineage>
        <taxon>Bacteria</taxon>
        <taxon>Pseudomonadati</taxon>
        <taxon>Pseudomonadota</taxon>
        <taxon>Gammaproteobacteria</taxon>
        <taxon>Thiotrichales</taxon>
        <taxon>Thiotrichaceae</taxon>
        <taxon>Cocleimonas</taxon>
    </lineage>
</organism>